<dbReference type="SUPFAM" id="SSF56112">
    <property type="entry name" value="Protein kinase-like (PK-like)"/>
    <property type="match status" value="2"/>
</dbReference>
<dbReference type="Proteomes" id="UP000245207">
    <property type="component" value="Unassembled WGS sequence"/>
</dbReference>
<dbReference type="AlphaFoldDB" id="A0A2U1LBZ0"/>
<organism evidence="2 3">
    <name type="scientific">Artemisia annua</name>
    <name type="common">Sweet wormwood</name>
    <dbReference type="NCBI Taxonomy" id="35608"/>
    <lineage>
        <taxon>Eukaryota</taxon>
        <taxon>Viridiplantae</taxon>
        <taxon>Streptophyta</taxon>
        <taxon>Embryophyta</taxon>
        <taxon>Tracheophyta</taxon>
        <taxon>Spermatophyta</taxon>
        <taxon>Magnoliopsida</taxon>
        <taxon>eudicotyledons</taxon>
        <taxon>Gunneridae</taxon>
        <taxon>Pentapetalae</taxon>
        <taxon>asterids</taxon>
        <taxon>campanulids</taxon>
        <taxon>Asterales</taxon>
        <taxon>Asteraceae</taxon>
        <taxon>Asteroideae</taxon>
        <taxon>Anthemideae</taxon>
        <taxon>Artemisiinae</taxon>
        <taxon>Artemisia</taxon>
    </lineage>
</organism>
<accession>A0A2U1LBZ0</accession>
<protein>
    <submittedName>
        <fullName evidence="2">Protein kinase, catalytic domain-containing protein</fullName>
    </submittedName>
</protein>
<dbReference type="InterPro" id="IPR000719">
    <property type="entry name" value="Prot_kinase_dom"/>
</dbReference>
<dbReference type="PANTHER" id="PTHR46863:SF1">
    <property type="entry name" value="PROTEIN KINASE SUPERFAMILY PROTEIN"/>
    <property type="match status" value="1"/>
</dbReference>
<evidence type="ECO:0000313" key="3">
    <source>
        <dbReference type="Proteomes" id="UP000245207"/>
    </source>
</evidence>
<dbReference type="OrthoDB" id="4062651at2759"/>
<evidence type="ECO:0000313" key="2">
    <source>
        <dbReference type="EMBL" id="PWA46509.1"/>
    </source>
</evidence>
<dbReference type="EMBL" id="PKPP01010248">
    <property type="protein sequence ID" value="PWA46509.1"/>
    <property type="molecule type" value="Genomic_DNA"/>
</dbReference>
<sequence>MTGANLADCLRNKRNPEFTVLSTWMSRMQIITDLASGLDYIHNNAGLKVNLVHKYVKSSSVIVTEPSFNAKICHFGTAELCGETGVDDVGVEDDVEVKKLVRSDSRTKRFEGVNGYMSPEFCGLATQKSDVYAFGVVRKVLRPIQDAELREKLSVIYKSHHINVVKLLGATIAGGYIYLAYDYMTGANLADCLRNKRNPEFTVLSTWMSRMQIITDLASGLDYIHNNAGLKVNLVHKYVKSSSVIVTEPSFNAKICHFGTAELCGETVVDDVGVEDIVEVKKLVRSDSRTKRFEGVNGYMSPEFCGLATQKSDVYAFGVVVLEVLTGEEPVKYKYDKATGNHMKILVVETARLALESGNDGGTDVEGRLRRWVDRRLKDSFPVVVVEKLTRIALDCVEYDPSKRPNMSRVAGKVSKLYLDSRKWADTIRVPNDFTASFAPR</sequence>
<keyword evidence="3" id="KW-1185">Reference proteome</keyword>
<keyword evidence="2" id="KW-0418">Kinase</keyword>
<dbReference type="InterPro" id="IPR011009">
    <property type="entry name" value="Kinase-like_dom_sf"/>
</dbReference>
<proteinExistence type="predicted"/>
<keyword evidence="2" id="KW-0808">Transferase</keyword>
<dbReference type="GO" id="GO:0005524">
    <property type="term" value="F:ATP binding"/>
    <property type="evidence" value="ECO:0007669"/>
    <property type="project" value="InterPro"/>
</dbReference>
<dbReference type="Gene3D" id="1.10.510.10">
    <property type="entry name" value="Transferase(Phosphotransferase) domain 1"/>
    <property type="match status" value="2"/>
</dbReference>
<dbReference type="Pfam" id="PF00069">
    <property type="entry name" value="Pkinase"/>
    <property type="match status" value="1"/>
</dbReference>
<gene>
    <name evidence="2" type="ORF">CTI12_AA502140</name>
</gene>
<comment type="caution">
    <text evidence="2">The sequence shown here is derived from an EMBL/GenBank/DDBJ whole genome shotgun (WGS) entry which is preliminary data.</text>
</comment>
<feature type="domain" description="Protein kinase" evidence="1">
    <location>
        <begin position="75"/>
        <end position="419"/>
    </location>
</feature>
<dbReference type="InterPro" id="IPR001245">
    <property type="entry name" value="Ser-Thr/Tyr_kinase_cat_dom"/>
</dbReference>
<dbReference type="PROSITE" id="PS50011">
    <property type="entry name" value="PROTEIN_KINASE_DOM"/>
    <property type="match status" value="1"/>
</dbReference>
<evidence type="ECO:0000259" key="1">
    <source>
        <dbReference type="PROSITE" id="PS50011"/>
    </source>
</evidence>
<dbReference type="PANTHER" id="PTHR46863">
    <property type="entry name" value="OS09G0572100 PROTEIN"/>
    <property type="match status" value="1"/>
</dbReference>
<dbReference type="STRING" id="35608.A0A2U1LBZ0"/>
<reference evidence="2 3" key="1">
    <citation type="journal article" date="2018" name="Mol. Plant">
        <title>The genome of Artemisia annua provides insight into the evolution of Asteraceae family and artemisinin biosynthesis.</title>
        <authorList>
            <person name="Shen Q."/>
            <person name="Zhang L."/>
            <person name="Liao Z."/>
            <person name="Wang S."/>
            <person name="Yan T."/>
            <person name="Shi P."/>
            <person name="Liu M."/>
            <person name="Fu X."/>
            <person name="Pan Q."/>
            <person name="Wang Y."/>
            <person name="Lv Z."/>
            <person name="Lu X."/>
            <person name="Zhang F."/>
            <person name="Jiang W."/>
            <person name="Ma Y."/>
            <person name="Chen M."/>
            <person name="Hao X."/>
            <person name="Li L."/>
            <person name="Tang Y."/>
            <person name="Lv G."/>
            <person name="Zhou Y."/>
            <person name="Sun X."/>
            <person name="Brodelius P.E."/>
            <person name="Rose J.K.C."/>
            <person name="Tang K."/>
        </authorList>
    </citation>
    <scope>NUCLEOTIDE SEQUENCE [LARGE SCALE GENOMIC DNA]</scope>
    <source>
        <strain evidence="3">cv. Huhao1</strain>
        <tissue evidence="2">Leaf</tissue>
    </source>
</reference>
<name>A0A2U1LBZ0_ARTAN</name>
<dbReference type="GO" id="GO:0004672">
    <property type="term" value="F:protein kinase activity"/>
    <property type="evidence" value="ECO:0007669"/>
    <property type="project" value="InterPro"/>
</dbReference>
<dbReference type="Pfam" id="PF07714">
    <property type="entry name" value="PK_Tyr_Ser-Thr"/>
    <property type="match status" value="1"/>
</dbReference>